<keyword evidence="2" id="KW-1185">Reference proteome</keyword>
<protein>
    <submittedName>
        <fullName evidence="1">Uncharacterized protein</fullName>
    </submittedName>
</protein>
<name>A0A923EBA6_CLOTT</name>
<reference evidence="1 2" key="1">
    <citation type="submission" date="2020-04" db="EMBL/GenBank/DDBJ databases">
        <title>Genomic insights into acetone-butanol-ethanol (ABE) fermentation by sequencing solventogenic clostridia strains.</title>
        <authorList>
            <person name="Brown S."/>
        </authorList>
    </citation>
    <scope>NUCLEOTIDE SEQUENCE [LARGE SCALE GENOMIC DNA]</scope>
    <source>
        <strain evidence="1 2">DJ011</strain>
    </source>
</reference>
<accession>A0A923EBA6</accession>
<sequence>MSIPTCKYNYLKEKDECTVKEVLNEKMLEDGIRVDIQSIFHMNSEI</sequence>
<evidence type="ECO:0000313" key="2">
    <source>
        <dbReference type="Proteomes" id="UP000563151"/>
    </source>
</evidence>
<evidence type="ECO:0000313" key="1">
    <source>
        <dbReference type="EMBL" id="MBC2398526.1"/>
    </source>
</evidence>
<dbReference type="AlphaFoldDB" id="A0A923EBA6"/>
<dbReference type="RefSeq" id="WP_156950183.1">
    <property type="nucleotide sequence ID" value="NZ_JAAZWO010000015.1"/>
</dbReference>
<dbReference type="Proteomes" id="UP000563151">
    <property type="component" value="Unassembled WGS sequence"/>
</dbReference>
<dbReference type="EMBL" id="JAAZWO010000015">
    <property type="protein sequence ID" value="MBC2398526.1"/>
    <property type="molecule type" value="Genomic_DNA"/>
</dbReference>
<organism evidence="1 2">
    <name type="scientific">Clostridium tetanomorphum</name>
    <dbReference type="NCBI Taxonomy" id="1553"/>
    <lineage>
        <taxon>Bacteria</taxon>
        <taxon>Bacillati</taxon>
        <taxon>Bacillota</taxon>
        <taxon>Clostridia</taxon>
        <taxon>Eubacteriales</taxon>
        <taxon>Clostridiaceae</taxon>
        <taxon>Clostridium</taxon>
    </lineage>
</organism>
<proteinExistence type="predicted"/>
<comment type="caution">
    <text evidence="1">The sequence shown here is derived from an EMBL/GenBank/DDBJ whole genome shotgun (WGS) entry which is preliminary data.</text>
</comment>
<gene>
    <name evidence="1" type="ORF">HGG79_12190</name>
</gene>